<dbReference type="SUPFAM" id="SSF63446">
    <property type="entry name" value="Type I dockerin domain"/>
    <property type="match status" value="1"/>
</dbReference>
<dbReference type="Proteomes" id="UP000189674">
    <property type="component" value="Chromosome"/>
</dbReference>
<feature type="signal peptide" evidence="1">
    <location>
        <begin position="1"/>
        <end position="21"/>
    </location>
</feature>
<sequence precursor="true">MKTRICLCLSTLLLVCGGVMADAIFVPNYSFEEQSLNDGAWLDNNITGWVRTRSGTAGVFNPQDENYPGSAGADGELPGTAHGSQLAYINNDSTIESASSLGAVQNNTMYVLTVAVGSRYDYPPNGSSYTIAILVDGIVEASETLYITEDVIPLGTFVDMSTSFTTSENDYRAGGEIKISLTHDEDSTLYGQGSFDNVRLSAVEPTSVSGILVDAVTAEPLEGVEVTYWSDRHEFWQNDFTDADGAFTLAGLKSGPAEIKARPDVGSGYAWNLPWLINTVVLEEGEERSGQIIALREGALVSGYVKDSAGQPIADIEVEWVGRMCDGWLDTDANGYYEMRLPVGEYKITVYSEDETIGSIGANVTIADVSQSVVVNDIVVYTEQTGSAISGSVVNSGAYSKDGFFGIAAFEAGTIIDPNSLYSIMPVSEAGLMEAGSYAIAALPSDRIYDFYLLVFNESADGIESYSVRDGQFNVSPGATAVDLYYTSEGGTVAGSVENVDGKAVVGAYVAVMDISGHGEVAGFTNTDENGEYVIHNVGAGQYVAAALHSMYGHASAGSVVEVTDGGTVNVGTISMAFAGDKEAGNLNGDGVVDMQDFAELADGWMQSGSFEADLDQDGTVGIEDLLRISETWLYRPIWYNQ</sequence>
<feature type="chain" id="PRO_5013024780" evidence="1">
    <location>
        <begin position="22"/>
        <end position="642"/>
    </location>
</feature>
<evidence type="ECO:0000313" key="3">
    <source>
        <dbReference type="Proteomes" id="UP000189674"/>
    </source>
</evidence>
<keyword evidence="1" id="KW-0732">Signal</keyword>
<dbReference type="Pfam" id="PF22825">
    <property type="entry name" value="HpiC1-like"/>
    <property type="match status" value="1"/>
</dbReference>
<evidence type="ECO:0000313" key="2">
    <source>
        <dbReference type="EMBL" id="AQT67080.1"/>
    </source>
</evidence>
<dbReference type="EMBL" id="CP019791">
    <property type="protein sequence ID" value="AQT67080.1"/>
    <property type="molecule type" value="Genomic_DNA"/>
</dbReference>
<dbReference type="SUPFAM" id="SSF49452">
    <property type="entry name" value="Starch-binding domain-like"/>
    <property type="match status" value="1"/>
</dbReference>
<dbReference type="InterPro" id="IPR008969">
    <property type="entry name" value="CarboxyPept-like_regulatory"/>
</dbReference>
<dbReference type="SUPFAM" id="SSF49464">
    <property type="entry name" value="Carboxypeptidase regulatory domain-like"/>
    <property type="match status" value="2"/>
</dbReference>
<dbReference type="RefSeq" id="WP_146659028.1">
    <property type="nucleotide sequence ID" value="NZ_CP019791.1"/>
</dbReference>
<name>A0A1U9NHJ3_9BACT</name>
<dbReference type="AlphaFoldDB" id="A0A1U9NHJ3"/>
<protein>
    <submittedName>
        <fullName evidence="2">Uncharacterized protein</fullName>
    </submittedName>
</protein>
<gene>
    <name evidence="2" type="ORF">STSP2_00220</name>
</gene>
<dbReference type="Gene3D" id="2.60.40.4130">
    <property type="match status" value="1"/>
</dbReference>
<dbReference type="KEGG" id="alus:STSP2_00220"/>
<proteinExistence type="predicted"/>
<dbReference type="InterPro" id="IPR018247">
    <property type="entry name" value="EF_Hand_1_Ca_BS"/>
</dbReference>
<organism evidence="2 3">
    <name type="scientific">Anaerohalosphaera lusitana</name>
    <dbReference type="NCBI Taxonomy" id="1936003"/>
    <lineage>
        <taxon>Bacteria</taxon>
        <taxon>Pseudomonadati</taxon>
        <taxon>Planctomycetota</taxon>
        <taxon>Phycisphaerae</taxon>
        <taxon>Sedimentisphaerales</taxon>
        <taxon>Anaerohalosphaeraceae</taxon>
        <taxon>Anaerohalosphaera</taxon>
    </lineage>
</organism>
<dbReference type="OrthoDB" id="222215at2"/>
<evidence type="ECO:0000256" key="1">
    <source>
        <dbReference type="SAM" id="SignalP"/>
    </source>
</evidence>
<dbReference type="PROSITE" id="PS00018">
    <property type="entry name" value="EF_HAND_1"/>
    <property type="match status" value="1"/>
</dbReference>
<keyword evidence="3" id="KW-1185">Reference proteome</keyword>
<dbReference type="InterPro" id="IPR036439">
    <property type="entry name" value="Dockerin_dom_sf"/>
</dbReference>
<dbReference type="InterPro" id="IPR054720">
    <property type="entry name" value="HpiC1"/>
</dbReference>
<accession>A0A1U9NHJ3</accession>
<dbReference type="Gene3D" id="2.60.40.1120">
    <property type="entry name" value="Carboxypeptidase-like, regulatory domain"/>
    <property type="match status" value="1"/>
</dbReference>
<reference evidence="3" key="1">
    <citation type="submission" date="2017-02" db="EMBL/GenBank/DDBJ databases">
        <title>Comparative genomics and description of representatives of a novel lineage of planctomycetes thriving in anoxic sediments.</title>
        <authorList>
            <person name="Spring S."/>
            <person name="Bunk B."/>
            <person name="Sproer C."/>
        </authorList>
    </citation>
    <scope>NUCLEOTIDE SEQUENCE [LARGE SCALE GENOMIC DNA]</scope>
    <source>
        <strain evidence="3">ST-NAGAB-D1</strain>
    </source>
</reference>
<dbReference type="GO" id="GO:0030246">
    <property type="term" value="F:carbohydrate binding"/>
    <property type="evidence" value="ECO:0007669"/>
    <property type="project" value="InterPro"/>
</dbReference>
<dbReference type="GO" id="GO:0000272">
    <property type="term" value="P:polysaccharide catabolic process"/>
    <property type="evidence" value="ECO:0007669"/>
    <property type="project" value="InterPro"/>
</dbReference>
<dbReference type="InterPro" id="IPR013784">
    <property type="entry name" value="Carb-bd-like_fold"/>
</dbReference>